<keyword evidence="13" id="KW-0812">Transmembrane</keyword>
<comment type="subcellular location">
    <subcellularLocation>
        <location evidence="1">Nucleus</location>
    </subcellularLocation>
</comment>
<dbReference type="EC" id="2.7.7.19" evidence="3"/>
<keyword evidence="13" id="KW-0472">Membrane</keyword>
<keyword evidence="13" id="KW-1133">Transmembrane helix</keyword>
<evidence type="ECO:0000256" key="4">
    <source>
        <dbReference type="ARBA" id="ARBA00022664"/>
    </source>
</evidence>
<dbReference type="GO" id="GO:0005634">
    <property type="term" value="C:nucleus"/>
    <property type="evidence" value="ECO:0007669"/>
    <property type="project" value="UniProtKB-SubCell"/>
</dbReference>
<keyword evidence="10" id="KW-0539">Nucleus</keyword>
<evidence type="ECO:0000256" key="9">
    <source>
        <dbReference type="ARBA" id="ARBA00023180"/>
    </source>
</evidence>
<dbReference type="InterPro" id="IPR013111">
    <property type="entry name" value="EGF_extracell"/>
</dbReference>
<evidence type="ECO:0000256" key="6">
    <source>
        <dbReference type="ARBA" id="ARBA00022741"/>
    </source>
</evidence>
<feature type="disulfide bond" evidence="11">
    <location>
        <begin position="110"/>
        <end position="120"/>
    </location>
</feature>
<keyword evidence="4" id="KW-0507">mRNA processing</keyword>
<dbReference type="GO" id="GO:0031123">
    <property type="term" value="P:RNA 3'-end processing"/>
    <property type="evidence" value="ECO:0007669"/>
    <property type="project" value="InterPro"/>
</dbReference>
<feature type="region of interest" description="Disordered" evidence="12">
    <location>
        <begin position="1"/>
        <end position="23"/>
    </location>
</feature>
<evidence type="ECO:0000313" key="16">
    <source>
        <dbReference type="Proteomes" id="UP000011083"/>
    </source>
</evidence>
<evidence type="ECO:0000256" key="1">
    <source>
        <dbReference type="ARBA" id="ARBA00004123"/>
    </source>
</evidence>
<accession>L8GDT8</accession>
<feature type="disulfide bond" evidence="11">
    <location>
        <begin position="128"/>
        <end position="137"/>
    </location>
</feature>
<evidence type="ECO:0000313" key="15">
    <source>
        <dbReference type="EMBL" id="ELR11187.1"/>
    </source>
</evidence>
<evidence type="ECO:0000256" key="10">
    <source>
        <dbReference type="ARBA" id="ARBA00023242"/>
    </source>
</evidence>
<evidence type="ECO:0000256" key="12">
    <source>
        <dbReference type="SAM" id="MobiDB-lite"/>
    </source>
</evidence>
<evidence type="ECO:0000256" key="13">
    <source>
        <dbReference type="SAM" id="Phobius"/>
    </source>
</evidence>
<comment type="similarity">
    <text evidence="2">Belongs to the poly(A) polymerase family.</text>
</comment>
<comment type="caution">
    <text evidence="11">Lacks conserved residue(s) required for the propagation of feature annotation.</text>
</comment>
<keyword evidence="8 11" id="KW-1015">Disulfide bond</keyword>
<dbReference type="Pfam" id="PF04926">
    <property type="entry name" value="PAP_RNA-bind"/>
    <property type="match status" value="1"/>
</dbReference>
<feature type="transmembrane region" description="Helical" evidence="13">
    <location>
        <begin position="89"/>
        <end position="107"/>
    </location>
</feature>
<dbReference type="Proteomes" id="UP000011083">
    <property type="component" value="Unassembled WGS sequence"/>
</dbReference>
<dbReference type="VEuPathDB" id="AmoebaDB:ACA1_388780"/>
<dbReference type="InterPro" id="IPR011068">
    <property type="entry name" value="NuclTrfase_I-like_C"/>
</dbReference>
<evidence type="ECO:0000256" key="7">
    <source>
        <dbReference type="ARBA" id="ARBA00022840"/>
    </source>
</evidence>
<dbReference type="GO" id="GO:0005524">
    <property type="term" value="F:ATP binding"/>
    <property type="evidence" value="ECO:0007669"/>
    <property type="project" value="UniProtKB-KW"/>
</dbReference>
<dbReference type="GO" id="GO:1990817">
    <property type="term" value="F:poly(A) RNA polymerase activity"/>
    <property type="evidence" value="ECO:0007669"/>
    <property type="project" value="UniProtKB-EC"/>
</dbReference>
<evidence type="ECO:0000259" key="14">
    <source>
        <dbReference type="PROSITE" id="PS50026"/>
    </source>
</evidence>
<reference evidence="15 16" key="1">
    <citation type="journal article" date="2013" name="Genome Biol.">
        <title>Genome of Acanthamoeba castellanii highlights extensive lateral gene transfer and early evolution of tyrosine kinase signaling.</title>
        <authorList>
            <person name="Clarke M."/>
            <person name="Lohan A.J."/>
            <person name="Liu B."/>
            <person name="Lagkouvardos I."/>
            <person name="Roy S."/>
            <person name="Zafar N."/>
            <person name="Bertelli C."/>
            <person name="Schilde C."/>
            <person name="Kianianmomeni A."/>
            <person name="Burglin T.R."/>
            <person name="Frech C."/>
            <person name="Turcotte B."/>
            <person name="Kopec K.O."/>
            <person name="Synnott J.M."/>
            <person name="Choo C."/>
            <person name="Paponov I."/>
            <person name="Finkler A."/>
            <person name="Soon Heng Tan C."/>
            <person name="Hutchins A.P."/>
            <person name="Weinmeier T."/>
            <person name="Rattei T."/>
            <person name="Chu J.S."/>
            <person name="Gimenez G."/>
            <person name="Irimia M."/>
            <person name="Rigden D.J."/>
            <person name="Fitzpatrick D.A."/>
            <person name="Lorenzo-Morales J."/>
            <person name="Bateman A."/>
            <person name="Chiu C.H."/>
            <person name="Tang P."/>
            <person name="Hegemann P."/>
            <person name="Fromm H."/>
            <person name="Raoult D."/>
            <person name="Greub G."/>
            <person name="Miranda-Saavedra D."/>
            <person name="Chen N."/>
            <person name="Nash P."/>
            <person name="Ginger M.L."/>
            <person name="Horn M."/>
            <person name="Schaap P."/>
            <person name="Caler L."/>
            <person name="Loftus B."/>
        </authorList>
    </citation>
    <scope>NUCLEOTIDE SEQUENCE [LARGE SCALE GENOMIC DNA]</scope>
    <source>
        <strain evidence="15 16">Neff</strain>
    </source>
</reference>
<dbReference type="CDD" id="cd00054">
    <property type="entry name" value="EGF_CA"/>
    <property type="match status" value="2"/>
</dbReference>
<evidence type="ECO:0000256" key="3">
    <source>
        <dbReference type="ARBA" id="ARBA00012388"/>
    </source>
</evidence>
<name>L8GDT8_ACACF</name>
<dbReference type="PANTHER" id="PTHR10682">
    <property type="entry name" value="POLY A POLYMERASE"/>
    <property type="match status" value="1"/>
</dbReference>
<dbReference type="OrthoDB" id="412748at2759"/>
<evidence type="ECO:0000256" key="11">
    <source>
        <dbReference type="PROSITE-ProRule" id="PRU00076"/>
    </source>
</evidence>
<dbReference type="InterPro" id="IPR007010">
    <property type="entry name" value="PolA_pol_RNA-bd_dom"/>
</dbReference>
<keyword evidence="7" id="KW-0067">ATP-binding</keyword>
<dbReference type="Pfam" id="PF07974">
    <property type="entry name" value="EGF_2"/>
    <property type="match status" value="1"/>
</dbReference>
<dbReference type="PROSITE" id="PS01186">
    <property type="entry name" value="EGF_2"/>
    <property type="match status" value="1"/>
</dbReference>
<feature type="domain" description="EGF-like" evidence="14">
    <location>
        <begin position="106"/>
        <end position="138"/>
    </location>
</feature>
<dbReference type="GO" id="GO:0003723">
    <property type="term" value="F:RNA binding"/>
    <property type="evidence" value="ECO:0007669"/>
    <property type="project" value="InterPro"/>
</dbReference>
<dbReference type="InterPro" id="IPR007012">
    <property type="entry name" value="PolA_pol_cen_dom"/>
</dbReference>
<evidence type="ECO:0000256" key="2">
    <source>
        <dbReference type="ARBA" id="ARBA00010912"/>
    </source>
</evidence>
<keyword evidence="11" id="KW-0245">EGF-like domain</keyword>
<dbReference type="Pfam" id="PF04928">
    <property type="entry name" value="PAP_central"/>
    <property type="match status" value="1"/>
</dbReference>
<evidence type="ECO:0000256" key="8">
    <source>
        <dbReference type="ARBA" id="ARBA00023157"/>
    </source>
</evidence>
<dbReference type="Pfam" id="PF23106">
    <property type="entry name" value="EGF_Teneurin"/>
    <property type="match status" value="1"/>
</dbReference>
<dbReference type="RefSeq" id="XP_004333200.1">
    <property type="nucleotide sequence ID" value="XM_004333152.1"/>
</dbReference>
<dbReference type="InterPro" id="IPR000742">
    <property type="entry name" value="EGF"/>
</dbReference>
<dbReference type="SMART" id="SM00181">
    <property type="entry name" value="EGF"/>
    <property type="match status" value="3"/>
</dbReference>
<dbReference type="PANTHER" id="PTHR10682:SF10">
    <property type="entry name" value="POLYNUCLEOTIDE ADENYLYLTRANSFERASE"/>
    <property type="match status" value="1"/>
</dbReference>
<dbReference type="EMBL" id="KB008156">
    <property type="protein sequence ID" value="ELR11187.1"/>
    <property type="molecule type" value="Genomic_DNA"/>
</dbReference>
<gene>
    <name evidence="15" type="ORF">ACA1_388780</name>
</gene>
<keyword evidence="6" id="KW-0547">Nucleotide-binding</keyword>
<dbReference type="SUPFAM" id="SSF55003">
    <property type="entry name" value="PAP/Archaeal CCA-adding enzyme, C-terminal domain"/>
    <property type="match status" value="1"/>
</dbReference>
<keyword evidence="16" id="KW-1185">Reference proteome</keyword>
<dbReference type="AlphaFoldDB" id="L8GDT8"/>
<dbReference type="Gene3D" id="3.30.70.590">
    <property type="entry name" value="Poly(A) polymerase predicted RNA binding domain"/>
    <property type="match status" value="1"/>
</dbReference>
<evidence type="ECO:0000256" key="5">
    <source>
        <dbReference type="ARBA" id="ARBA00022679"/>
    </source>
</evidence>
<keyword evidence="9" id="KW-0325">Glycoprotein</keyword>
<proteinExistence type="inferred from homology"/>
<organism evidence="15 16">
    <name type="scientific">Acanthamoeba castellanii (strain ATCC 30010 / Neff)</name>
    <dbReference type="NCBI Taxonomy" id="1257118"/>
    <lineage>
        <taxon>Eukaryota</taxon>
        <taxon>Amoebozoa</taxon>
        <taxon>Discosea</taxon>
        <taxon>Longamoebia</taxon>
        <taxon>Centramoebida</taxon>
        <taxon>Acanthamoebidae</taxon>
        <taxon>Acanthamoeba</taxon>
    </lineage>
</organism>
<keyword evidence="5" id="KW-0808">Transferase</keyword>
<dbReference type="Gene3D" id="1.10.1410.10">
    <property type="match status" value="1"/>
</dbReference>
<dbReference type="SUPFAM" id="SSF81631">
    <property type="entry name" value="PAP/OAS1 substrate-binding domain"/>
    <property type="match status" value="1"/>
</dbReference>
<dbReference type="GeneID" id="14911565"/>
<dbReference type="GO" id="GO:0006397">
    <property type="term" value="P:mRNA processing"/>
    <property type="evidence" value="ECO:0007669"/>
    <property type="project" value="UniProtKB-KW"/>
</dbReference>
<dbReference type="STRING" id="1257118.L8GDT8"/>
<dbReference type="Gene3D" id="2.10.25.10">
    <property type="entry name" value="Laminin"/>
    <property type="match status" value="2"/>
</dbReference>
<dbReference type="FunFam" id="2.10.25.10:FF:000001">
    <property type="entry name" value="Tenascin C"/>
    <property type="match status" value="1"/>
</dbReference>
<dbReference type="PROSITE" id="PS50026">
    <property type="entry name" value="EGF_3"/>
    <property type="match status" value="1"/>
</dbReference>
<dbReference type="KEGG" id="acan:ACA1_388780"/>
<sequence length="904" mass="98944">MTRSRAASWDRVRSKARRGRSGRLGAGPGFAYALRVRPGELLERAQELLGQEGHLLLYAVAHLVGSGVHLAHLREGQMKMKMQASTRRSAALLVALCFLTLAVAAWASGCPNNCSGRGVCINRSVCQCYPNWAGVDCSYQDVAITSGQSTSGTVAVNAWAFAHLQLSQHSYVSWNVLQQVGGDCDFYIQKNAYPTHKRLTLTSLVSWLQREVSTKPNATIITPDATPGKWYIGIYGFAACSYQLTAHVYGECPRNCSGNGVCVNGVCSCDSGYTGNDCAQLKPIPLPINSESAVVTVQRAAWRYYELQNLRPNTLLHLTLTQTTTGDADLYLQVGHFPNITSYVAKNTSILPVSTVNFASVLLLFLYIGLTFTEHDGMSQYNPTNSVPPVYVGVFGFSTTSFKLAAQAISEGNDCATTTRCSLHGTCSGQVCRCYSDYRGSNCEYKRTPLNLGSSVSGLVADNVWNYYAVGGSSGQHELRVQLTDTTSSGGDCDLYVKGGAYPTRVDFDYLDVSGPSGETTLVIPSAALEGQPWYIGVYGYSSCNYSLIVTEVNKNNSRCGEHGTPNSDGTCVCRDYYAASTELGRGVAVNGSIAFNGWAYFHLKTPGNTGTHSIQAHLATFESYVDGDLWLYASLDGWPTLRDYDKSDTRMGQAIHSISYIATTQPFVSQEVFIGVFAGPYSLPTNNFIIAGLYSNAVGFLGGFSWSVLVAYVCKNSKLYAKSAAAASGDGDLSIEERLLAEFFEVYNHWDWQQPVAITPGSARYKPGHKSDKMPIVTPTPPFNNSARNVARSTLTEMQQEFFRAFDITQAPQWNSEAGLNDLLQPTNFFKDYHYYLMVEVHSLSSDEVTKCLGWLESRLIALIFDLEKNPQTYARPFPGTFVNLHEVIEKEEKDKGKGKDLQ</sequence>
<dbReference type="Gene3D" id="2.60.120.380">
    <property type="match status" value="2"/>
</dbReference>
<dbReference type="PROSITE" id="PS00022">
    <property type="entry name" value="EGF_1"/>
    <property type="match status" value="3"/>
</dbReference>
<protein>
    <recommendedName>
        <fullName evidence="3">polynucleotide adenylyltransferase</fullName>
        <ecNumber evidence="3">2.7.7.19</ecNumber>
    </recommendedName>
</protein>